<organism evidence="2 3">
    <name type="scientific">Nicrophorus vespilloides</name>
    <name type="common">Boreal carrion beetle</name>
    <dbReference type="NCBI Taxonomy" id="110193"/>
    <lineage>
        <taxon>Eukaryota</taxon>
        <taxon>Metazoa</taxon>
        <taxon>Ecdysozoa</taxon>
        <taxon>Arthropoda</taxon>
        <taxon>Hexapoda</taxon>
        <taxon>Insecta</taxon>
        <taxon>Pterygota</taxon>
        <taxon>Neoptera</taxon>
        <taxon>Endopterygota</taxon>
        <taxon>Coleoptera</taxon>
        <taxon>Polyphaga</taxon>
        <taxon>Staphyliniformia</taxon>
        <taxon>Silphidae</taxon>
        <taxon>Nicrophorinae</taxon>
        <taxon>Nicrophorus</taxon>
    </lineage>
</organism>
<accession>A0ABM1M1A4</accession>
<evidence type="ECO:0000313" key="3">
    <source>
        <dbReference type="RefSeq" id="XP_017768354.1"/>
    </source>
</evidence>
<protein>
    <submittedName>
        <fullName evidence="3">Uncharacterized protein LOC108556663</fullName>
    </submittedName>
</protein>
<feature type="signal peptide" evidence="1">
    <location>
        <begin position="1"/>
        <end position="15"/>
    </location>
</feature>
<keyword evidence="2" id="KW-1185">Reference proteome</keyword>
<reference evidence="3" key="1">
    <citation type="submission" date="2025-08" db="UniProtKB">
        <authorList>
            <consortium name="RefSeq"/>
        </authorList>
    </citation>
    <scope>IDENTIFICATION</scope>
    <source>
        <tissue evidence="3">Whole Larva</tissue>
    </source>
</reference>
<feature type="chain" id="PRO_5045349650" evidence="1">
    <location>
        <begin position="16"/>
        <end position="151"/>
    </location>
</feature>
<name>A0ABM1M1A4_NICVS</name>
<evidence type="ECO:0000313" key="2">
    <source>
        <dbReference type="Proteomes" id="UP000695000"/>
    </source>
</evidence>
<dbReference type="GeneID" id="108556663"/>
<evidence type="ECO:0000256" key="1">
    <source>
        <dbReference type="SAM" id="SignalP"/>
    </source>
</evidence>
<keyword evidence="1" id="KW-0732">Signal</keyword>
<dbReference type="Proteomes" id="UP000695000">
    <property type="component" value="Unplaced"/>
</dbReference>
<proteinExistence type="predicted"/>
<sequence length="151" mass="17207">MLIGILLLLLPFLSAQEIEDILKIEAECLERTQERSVSIAMHGKLISPVELKFQIVTSPKEATDYFINDSFKECQFYECLVNKSKENGPGLVDSTIQETIMQHYKNNNMDIGHIRKCFDRSTTMTGYQDESKKNNHLIDINGETETVSSSK</sequence>
<dbReference type="RefSeq" id="XP_017768354.1">
    <property type="nucleotide sequence ID" value="XM_017912865.1"/>
</dbReference>
<gene>
    <name evidence="3" type="primary">LOC108556663</name>
</gene>